<organism evidence="1 2">
    <name type="scientific">Dysgonomonas macrotermitis</name>
    <dbReference type="NCBI Taxonomy" id="1346286"/>
    <lineage>
        <taxon>Bacteria</taxon>
        <taxon>Pseudomonadati</taxon>
        <taxon>Bacteroidota</taxon>
        <taxon>Bacteroidia</taxon>
        <taxon>Bacteroidales</taxon>
        <taxon>Dysgonomonadaceae</taxon>
        <taxon>Dysgonomonas</taxon>
    </lineage>
</organism>
<gene>
    <name evidence="1" type="ORF">SAMN05444362_10757</name>
</gene>
<dbReference type="EMBL" id="FQUC01000007">
    <property type="protein sequence ID" value="SHF50550.1"/>
    <property type="molecule type" value="Genomic_DNA"/>
</dbReference>
<keyword evidence="2" id="KW-1185">Reference proteome</keyword>
<evidence type="ECO:0000313" key="1">
    <source>
        <dbReference type="EMBL" id="SHF50550.1"/>
    </source>
</evidence>
<dbReference type="AlphaFoldDB" id="A0A1M5C7B7"/>
<reference evidence="2" key="1">
    <citation type="submission" date="2016-11" db="EMBL/GenBank/DDBJ databases">
        <authorList>
            <person name="Varghese N."/>
            <person name="Submissions S."/>
        </authorList>
    </citation>
    <scope>NUCLEOTIDE SEQUENCE [LARGE SCALE GENOMIC DNA]</scope>
    <source>
        <strain evidence="2">DSM 27370</strain>
    </source>
</reference>
<sequence>MLSLPLVKKTDCISMDKEIFLQFAESLKLVRRARVEDFIKDKNVDDIYTDLLPSNAIINKLNLPRTTLLVGRKGTGKSTIFQKSQKDLIENKKCISLYIDVKSLYDNSTPTISDEIPKFSSDETHKCLLYSHLIKLIVLETKAKLDDFVKQSILQKILGFEYEKIQEIENVLNNIEESIIDVIKKVNISLVTSYKNTQEQKDGEEFSCNVEISKNPSLSVGSKETSNGFLKKEFESKLITYLDIRACLIDNLLRIKEALQIDHLYIFLDDYSEINEEAQRIFMDWFIAPLNNLSADFVKFKIAIYPHRFYYGKLDNSKIDEISLDFFDAYYTFEKKVDISKMELLALDYTDRLITKRFNLFFSFQKWDTFFSISKGELVDLLFSVSFNNPRKIGYILSYCYESCLIHGVKINRDAVENAALRYYNDVVLKYFIANNFVTKPFNDKISNEHQFELLFKIIERQKLNISTAYRTRMKGKPGNHFIINTNLNHLLSNLELNGFLSTYNCTKDKNDELSTIYSLDFGLCKRHNINFNRAYTEKLINYFALPRFNMNILVLDYFNKTQVIKCSQGHEFPYKMHNTLKSYNMKCPTCLENDIITRCEVVISNEEIKDRLKLIENKNIQKTTFDEFILLDYLRTINKSVTISKISNSLDRSELSVKILLSKLQERDLVKEDIEVSRALRKDHYMISNTGGKFVDRINNIIENKIKEQKITI</sequence>
<dbReference type="Proteomes" id="UP000184480">
    <property type="component" value="Unassembled WGS sequence"/>
</dbReference>
<evidence type="ECO:0000313" key="2">
    <source>
        <dbReference type="Proteomes" id="UP000184480"/>
    </source>
</evidence>
<dbReference type="SUPFAM" id="SSF52540">
    <property type="entry name" value="P-loop containing nucleoside triphosphate hydrolases"/>
    <property type="match status" value="1"/>
</dbReference>
<accession>A0A1M5C7B7</accession>
<proteinExistence type="predicted"/>
<dbReference type="InterPro" id="IPR027417">
    <property type="entry name" value="P-loop_NTPase"/>
</dbReference>
<name>A0A1M5C7B7_9BACT</name>
<protein>
    <submittedName>
        <fullName evidence="1">Uncharacterized protein</fullName>
    </submittedName>
</protein>
<dbReference type="STRING" id="1346286.SAMN05444362_10757"/>